<dbReference type="EMBL" id="BART01036446">
    <property type="protein sequence ID" value="GAH11050.1"/>
    <property type="molecule type" value="Genomic_DNA"/>
</dbReference>
<feature type="non-terminal residue" evidence="1">
    <location>
        <position position="1"/>
    </location>
</feature>
<name>X1DS37_9ZZZZ</name>
<evidence type="ECO:0000313" key="1">
    <source>
        <dbReference type="EMBL" id="GAH11050.1"/>
    </source>
</evidence>
<accession>X1DS37</accession>
<sequence>QVLISKRTHIFLEQISDKTIFISNVGGIGL</sequence>
<gene>
    <name evidence="1" type="ORF">S01H4_61465</name>
</gene>
<dbReference type="AlphaFoldDB" id="X1DS37"/>
<organism evidence="1">
    <name type="scientific">marine sediment metagenome</name>
    <dbReference type="NCBI Taxonomy" id="412755"/>
    <lineage>
        <taxon>unclassified sequences</taxon>
        <taxon>metagenomes</taxon>
        <taxon>ecological metagenomes</taxon>
    </lineage>
</organism>
<reference evidence="1" key="1">
    <citation type="journal article" date="2014" name="Front. Microbiol.">
        <title>High frequency of phylogenetically diverse reductive dehalogenase-homologous genes in deep subseafloor sedimentary metagenomes.</title>
        <authorList>
            <person name="Kawai M."/>
            <person name="Futagami T."/>
            <person name="Toyoda A."/>
            <person name="Takaki Y."/>
            <person name="Nishi S."/>
            <person name="Hori S."/>
            <person name="Arai W."/>
            <person name="Tsubouchi T."/>
            <person name="Morono Y."/>
            <person name="Uchiyama I."/>
            <person name="Ito T."/>
            <person name="Fujiyama A."/>
            <person name="Inagaki F."/>
            <person name="Takami H."/>
        </authorList>
    </citation>
    <scope>NUCLEOTIDE SEQUENCE</scope>
    <source>
        <strain evidence="1">Expedition CK06-06</strain>
    </source>
</reference>
<protein>
    <submittedName>
        <fullName evidence="1">Uncharacterized protein</fullName>
    </submittedName>
</protein>
<proteinExistence type="predicted"/>
<comment type="caution">
    <text evidence="1">The sequence shown here is derived from an EMBL/GenBank/DDBJ whole genome shotgun (WGS) entry which is preliminary data.</text>
</comment>